<keyword evidence="5" id="KW-1185">Reference proteome</keyword>
<dbReference type="PANTHER" id="PTHR10259:SF11">
    <property type="entry name" value="THIOPURINE S-METHYLTRANSFERASE"/>
    <property type="match status" value="1"/>
</dbReference>
<dbReference type="InterPro" id="IPR008854">
    <property type="entry name" value="TPMT"/>
</dbReference>
<dbReference type="Pfam" id="PF05724">
    <property type="entry name" value="TPMT"/>
    <property type="match status" value="1"/>
</dbReference>
<keyword evidence="2" id="KW-0808">Transferase</keyword>
<gene>
    <name evidence="4" type="ORF">ACFOOR_07910</name>
</gene>
<evidence type="ECO:0000313" key="5">
    <source>
        <dbReference type="Proteomes" id="UP001595379"/>
    </source>
</evidence>
<dbReference type="EMBL" id="JBHRSV010000014">
    <property type="protein sequence ID" value="MFC2926028.1"/>
    <property type="molecule type" value="Genomic_DNA"/>
</dbReference>
<dbReference type="RefSeq" id="WP_343165548.1">
    <property type="nucleotide sequence ID" value="NZ_JBHRSV010000014.1"/>
</dbReference>
<evidence type="ECO:0000313" key="4">
    <source>
        <dbReference type="EMBL" id="MFC2926028.1"/>
    </source>
</evidence>
<dbReference type="SUPFAM" id="SSF53335">
    <property type="entry name" value="S-adenosyl-L-methionine-dependent methyltransferases"/>
    <property type="match status" value="1"/>
</dbReference>
<sequence>MTGKDEERSAFDWEARFADDDAPWERGQMHPAFLHWKETGAFDQIGSIVVPGCGRAPEVAGFAEMGLKTHAADLSETAINWQRKHLDECNLTAELFTGDILDWTPAEPVDAVYEQTFLCAIHPRLRETYEAALLRWLRPGGQVFALFMQKEERGGPPYGCPIGVMHTVFPENRWIWPEGELTAWPHPSLGGKAELGAILTRR</sequence>
<dbReference type="InterPro" id="IPR029063">
    <property type="entry name" value="SAM-dependent_MTases_sf"/>
</dbReference>
<accession>A0ABV6ZX99</accession>
<dbReference type="Gene3D" id="3.40.50.150">
    <property type="entry name" value="Vaccinia Virus protein VP39"/>
    <property type="match status" value="1"/>
</dbReference>
<dbReference type="PANTHER" id="PTHR10259">
    <property type="entry name" value="THIOPURINE S-METHYLTRANSFERASE"/>
    <property type="match status" value="1"/>
</dbReference>
<evidence type="ECO:0000256" key="3">
    <source>
        <dbReference type="ARBA" id="ARBA00022691"/>
    </source>
</evidence>
<reference evidence="5" key="1">
    <citation type="journal article" date="2019" name="Int. J. Syst. Evol. Microbiol.">
        <title>The Global Catalogue of Microorganisms (GCM) 10K type strain sequencing project: providing services to taxonomists for standard genome sequencing and annotation.</title>
        <authorList>
            <consortium name="The Broad Institute Genomics Platform"/>
            <consortium name="The Broad Institute Genome Sequencing Center for Infectious Disease"/>
            <person name="Wu L."/>
            <person name="Ma J."/>
        </authorList>
    </citation>
    <scope>NUCLEOTIDE SEQUENCE [LARGE SCALE GENOMIC DNA]</scope>
    <source>
        <strain evidence="5">KCTC 52487</strain>
    </source>
</reference>
<comment type="caution">
    <text evidence="4">The sequence shown here is derived from an EMBL/GenBank/DDBJ whole genome shotgun (WGS) entry which is preliminary data.</text>
</comment>
<dbReference type="GO" id="GO:0032259">
    <property type="term" value="P:methylation"/>
    <property type="evidence" value="ECO:0007669"/>
    <property type="project" value="UniProtKB-KW"/>
</dbReference>
<dbReference type="PROSITE" id="PS51585">
    <property type="entry name" value="SAM_MT_TPMT"/>
    <property type="match status" value="1"/>
</dbReference>
<proteinExistence type="predicted"/>
<keyword evidence="3" id="KW-0949">S-adenosyl-L-methionine</keyword>
<protein>
    <submittedName>
        <fullName evidence="4">Methyltransferase domain-containing protein</fullName>
    </submittedName>
</protein>
<dbReference type="GO" id="GO:0008168">
    <property type="term" value="F:methyltransferase activity"/>
    <property type="evidence" value="ECO:0007669"/>
    <property type="project" value="UniProtKB-KW"/>
</dbReference>
<organism evidence="4 5">
    <name type="scientific">Hyphobacterium vulgare</name>
    <dbReference type="NCBI Taxonomy" id="1736751"/>
    <lineage>
        <taxon>Bacteria</taxon>
        <taxon>Pseudomonadati</taxon>
        <taxon>Pseudomonadota</taxon>
        <taxon>Alphaproteobacteria</taxon>
        <taxon>Maricaulales</taxon>
        <taxon>Maricaulaceae</taxon>
        <taxon>Hyphobacterium</taxon>
    </lineage>
</organism>
<dbReference type="Proteomes" id="UP001595379">
    <property type="component" value="Unassembled WGS sequence"/>
</dbReference>
<name>A0ABV6ZX99_9PROT</name>
<evidence type="ECO:0000256" key="2">
    <source>
        <dbReference type="ARBA" id="ARBA00022679"/>
    </source>
</evidence>
<evidence type="ECO:0000256" key="1">
    <source>
        <dbReference type="ARBA" id="ARBA00022603"/>
    </source>
</evidence>
<keyword evidence="1 4" id="KW-0489">Methyltransferase</keyword>